<evidence type="ECO:0000313" key="2">
    <source>
        <dbReference type="Proteomes" id="UP000291084"/>
    </source>
</evidence>
<organism evidence="1 2">
    <name type="scientific">Vigna angularis var. angularis</name>
    <dbReference type="NCBI Taxonomy" id="157739"/>
    <lineage>
        <taxon>Eukaryota</taxon>
        <taxon>Viridiplantae</taxon>
        <taxon>Streptophyta</taxon>
        <taxon>Embryophyta</taxon>
        <taxon>Tracheophyta</taxon>
        <taxon>Spermatophyta</taxon>
        <taxon>Magnoliopsida</taxon>
        <taxon>eudicotyledons</taxon>
        <taxon>Gunneridae</taxon>
        <taxon>Pentapetalae</taxon>
        <taxon>rosids</taxon>
        <taxon>fabids</taxon>
        <taxon>Fabales</taxon>
        <taxon>Fabaceae</taxon>
        <taxon>Papilionoideae</taxon>
        <taxon>50 kb inversion clade</taxon>
        <taxon>NPAAA clade</taxon>
        <taxon>indigoferoid/millettioid clade</taxon>
        <taxon>Phaseoleae</taxon>
        <taxon>Vigna</taxon>
    </lineage>
</organism>
<proteinExistence type="predicted"/>
<dbReference type="Proteomes" id="UP000291084">
    <property type="component" value="Chromosome 7"/>
</dbReference>
<accession>A0A0S3SF55</accession>
<sequence length="69" mass="8353">ILREQNKFQYSSITLQVYSFPFISHFQCNKRMVEYQFWNTIEENTVLCKRMIISHNCHALNIKYICCAN</sequence>
<protein>
    <submittedName>
        <fullName evidence="1">Uncharacterized protein</fullName>
    </submittedName>
</protein>
<dbReference type="AlphaFoldDB" id="A0A0S3SF55"/>
<keyword evidence="2" id="KW-1185">Reference proteome</keyword>
<reference evidence="1 2" key="1">
    <citation type="journal article" date="2015" name="Sci. Rep.">
        <title>The power of single molecule real-time sequencing technology in the de novo assembly of a eukaryotic genome.</title>
        <authorList>
            <person name="Sakai H."/>
            <person name="Naito K."/>
            <person name="Ogiso-Tanaka E."/>
            <person name="Takahashi Y."/>
            <person name="Iseki K."/>
            <person name="Muto C."/>
            <person name="Satou K."/>
            <person name="Teruya K."/>
            <person name="Shiroma A."/>
            <person name="Shimoji M."/>
            <person name="Hirano T."/>
            <person name="Itoh T."/>
            <person name="Kaga A."/>
            <person name="Tomooka N."/>
        </authorList>
    </citation>
    <scope>NUCLEOTIDE SEQUENCE [LARGE SCALE GENOMIC DNA]</scope>
    <source>
        <strain evidence="2">cv. Shumari</strain>
    </source>
</reference>
<dbReference type="EMBL" id="AP015040">
    <property type="protein sequence ID" value="BAT91435.1"/>
    <property type="molecule type" value="Genomic_DNA"/>
</dbReference>
<name>A0A0S3SF55_PHAAN</name>
<evidence type="ECO:0000313" key="1">
    <source>
        <dbReference type="EMBL" id="BAT91435.1"/>
    </source>
</evidence>
<gene>
    <name evidence="1" type="primary">Vigan.07G003100</name>
    <name evidence="1" type="ORF">VIGAN_07003100</name>
</gene>
<feature type="non-terminal residue" evidence="1">
    <location>
        <position position="1"/>
    </location>
</feature>